<protein>
    <submittedName>
        <fullName evidence="2">Uncharacterized protein</fullName>
    </submittedName>
</protein>
<dbReference type="Proteomes" id="UP001066276">
    <property type="component" value="Chromosome 6"/>
</dbReference>
<reference evidence="2" key="1">
    <citation type="journal article" date="2022" name="bioRxiv">
        <title>Sequencing and chromosome-scale assembly of the giantPleurodeles waltlgenome.</title>
        <authorList>
            <person name="Brown T."/>
            <person name="Elewa A."/>
            <person name="Iarovenko S."/>
            <person name="Subramanian E."/>
            <person name="Araus A.J."/>
            <person name="Petzold A."/>
            <person name="Susuki M."/>
            <person name="Suzuki K.-i.T."/>
            <person name="Hayashi T."/>
            <person name="Toyoda A."/>
            <person name="Oliveira C."/>
            <person name="Osipova E."/>
            <person name="Leigh N.D."/>
            <person name="Simon A."/>
            <person name="Yun M.H."/>
        </authorList>
    </citation>
    <scope>NUCLEOTIDE SEQUENCE</scope>
    <source>
        <strain evidence="2">20211129_DDA</strain>
        <tissue evidence="2">Liver</tissue>
    </source>
</reference>
<proteinExistence type="predicted"/>
<dbReference type="EMBL" id="JANPWB010000010">
    <property type="protein sequence ID" value="KAJ1135612.1"/>
    <property type="molecule type" value="Genomic_DNA"/>
</dbReference>
<keyword evidence="3" id="KW-1185">Reference proteome</keyword>
<gene>
    <name evidence="2" type="ORF">NDU88_002050</name>
</gene>
<dbReference type="AlphaFoldDB" id="A0AAV7Q4V9"/>
<name>A0AAV7Q4V9_PLEWA</name>
<sequence length="176" mass="18871">MAPRPEGAHWVGGVLRACCGDVKRDPAWTQGASPKETQQQGGGWSQWAPIARRSAPAPGVGAERTRGLTLRTHKNLTGLHRGTEGDGGGPKSAPQSRREKNPGGWQQNVGRGAFRPRTVMSNVLWDPGRPGTISCRGGSETESEGGDQMETSEIPERRARPSLSSAGRKESCRRPK</sequence>
<evidence type="ECO:0000313" key="2">
    <source>
        <dbReference type="EMBL" id="KAJ1135612.1"/>
    </source>
</evidence>
<feature type="region of interest" description="Disordered" evidence="1">
    <location>
        <begin position="24"/>
        <end position="176"/>
    </location>
</feature>
<feature type="compositionally biased region" description="Polar residues" evidence="1">
    <location>
        <begin position="30"/>
        <end position="39"/>
    </location>
</feature>
<evidence type="ECO:0000313" key="3">
    <source>
        <dbReference type="Proteomes" id="UP001066276"/>
    </source>
</evidence>
<evidence type="ECO:0000256" key="1">
    <source>
        <dbReference type="SAM" id="MobiDB-lite"/>
    </source>
</evidence>
<organism evidence="2 3">
    <name type="scientific">Pleurodeles waltl</name>
    <name type="common">Iberian ribbed newt</name>
    <dbReference type="NCBI Taxonomy" id="8319"/>
    <lineage>
        <taxon>Eukaryota</taxon>
        <taxon>Metazoa</taxon>
        <taxon>Chordata</taxon>
        <taxon>Craniata</taxon>
        <taxon>Vertebrata</taxon>
        <taxon>Euteleostomi</taxon>
        <taxon>Amphibia</taxon>
        <taxon>Batrachia</taxon>
        <taxon>Caudata</taxon>
        <taxon>Salamandroidea</taxon>
        <taxon>Salamandridae</taxon>
        <taxon>Pleurodelinae</taxon>
        <taxon>Pleurodeles</taxon>
    </lineage>
</organism>
<comment type="caution">
    <text evidence="2">The sequence shown here is derived from an EMBL/GenBank/DDBJ whole genome shotgun (WGS) entry which is preliminary data.</text>
</comment>
<accession>A0AAV7Q4V9</accession>
<feature type="compositionally biased region" description="Basic and acidic residues" evidence="1">
    <location>
        <begin position="167"/>
        <end position="176"/>
    </location>
</feature>